<dbReference type="Pfam" id="PF06985">
    <property type="entry name" value="HET"/>
    <property type="match status" value="1"/>
</dbReference>
<feature type="domain" description="Heterokaryon incompatibility" evidence="1">
    <location>
        <begin position="42"/>
        <end position="198"/>
    </location>
</feature>
<accession>A0AA38XNY2</accession>
<organism evidence="2 3">
    <name type="scientific">Cladophialophora chaetospira</name>
    <dbReference type="NCBI Taxonomy" id="386627"/>
    <lineage>
        <taxon>Eukaryota</taxon>
        <taxon>Fungi</taxon>
        <taxon>Dikarya</taxon>
        <taxon>Ascomycota</taxon>
        <taxon>Pezizomycotina</taxon>
        <taxon>Eurotiomycetes</taxon>
        <taxon>Chaetothyriomycetidae</taxon>
        <taxon>Chaetothyriales</taxon>
        <taxon>Herpotrichiellaceae</taxon>
        <taxon>Cladophialophora</taxon>
    </lineage>
</organism>
<proteinExistence type="predicted"/>
<dbReference type="AlphaFoldDB" id="A0AA38XNY2"/>
<dbReference type="InterPro" id="IPR010730">
    <property type="entry name" value="HET"/>
</dbReference>
<name>A0AA38XNY2_9EURO</name>
<keyword evidence="3" id="KW-1185">Reference proteome</keyword>
<reference evidence="2" key="1">
    <citation type="submission" date="2022-10" db="EMBL/GenBank/DDBJ databases">
        <title>Culturing micro-colonial fungi from biological soil crusts in the Mojave desert and describing Neophaeococcomyces mojavensis, and introducing the new genera and species Taxawa tesnikishii.</title>
        <authorList>
            <person name="Kurbessoian T."/>
            <person name="Stajich J.E."/>
        </authorList>
    </citation>
    <scope>NUCLEOTIDE SEQUENCE</scope>
    <source>
        <strain evidence="2">TK_41</strain>
    </source>
</reference>
<gene>
    <name evidence="2" type="ORF">H2200_000520</name>
</gene>
<evidence type="ECO:0000313" key="2">
    <source>
        <dbReference type="EMBL" id="KAJ9616801.1"/>
    </source>
</evidence>
<sequence>MCNITNKNDYLPTRLIDAHPGLHNDAVRLVASTDIQDNHMKYAALSHSWGPKSQRIKPIPKTTKQSITDRMNHISFDELTRTFQDAVIVARRLDIRYIWIDSLCIVQHDEEDFVEQVRNMLKVYGEAHLVISALRAATGDMGLFHERPATLRISQDDGWGNTVTACVRPGAQHEDFFTASPRSFAVAPLFARAWCFQERLAARRLIHFSESEIVYECNRNLVCECNSSAVPIDLETSGNFRRRQALALQKATVESRLNTWYDVLRPYTFRSLTVESDRLPALSGFAQRVALPELGRYCAGFWESELPVALLWRILRPLPENGDLIKRPNEYQAPSWAWPSVQAVIEPYMRFDKRTQIVAEVLEFVCEPATSDPYGKVKS</sequence>
<evidence type="ECO:0000313" key="3">
    <source>
        <dbReference type="Proteomes" id="UP001172673"/>
    </source>
</evidence>
<protein>
    <recommendedName>
        <fullName evidence="1">Heterokaryon incompatibility domain-containing protein</fullName>
    </recommendedName>
</protein>
<dbReference type="PANTHER" id="PTHR33112">
    <property type="entry name" value="DOMAIN PROTEIN, PUTATIVE-RELATED"/>
    <property type="match status" value="1"/>
</dbReference>
<dbReference type="PANTHER" id="PTHR33112:SF16">
    <property type="entry name" value="HETEROKARYON INCOMPATIBILITY DOMAIN-CONTAINING PROTEIN"/>
    <property type="match status" value="1"/>
</dbReference>
<evidence type="ECO:0000259" key="1">
    <source>
        <dbReference type="Pfam" id="PF06985"/>
    </source>
</evidence>
<dbReference type="Proteomes" id="UP001172673">
    <property type="component" value="Unassembled WGS sequence"/>
</dbReference>
<dbReference type="EMBL" id="JAPDRK010000001">
    <property type="protein sequence ID" value="KAJ9616801.1"/>
    <property type="molecule type" value="Genomic_DNA"/>
</dbReference>
<comment type="caution">
    <text evidence="2">The sequence shown here is derived from an EMBL/GenBank/DDBJ whole genome shotgun (WGS) entry which is preliminary data.</text>
</comment>